<feature type="transmembrane region" description="Helical" evidence="1">
    <location>
        <begin position="302"/>
        <end position="324"/>
    </location>
</feature>
<feature type="transmembrane region" description="Helical" evidence="1">
    <location>
        <begin position="56"/>
        <end position="75"/>
    </location>
</feature>
<sequence>MVRGASQRLSRQMGAVGQFWDAPFRPLFLAAALCAIATVAQWPLGLPPEVLSPGLWHAHEMLFGFGGAAVGGYMLTALPSWTGKQPVSGRPLVFLTLLWLLARIAAFNAGQLAPPVLALAGASYFLCLAALLTRQIVASRSWPKLGFVLAIIVLAGTDAALLRALALGELAVGREFVHAAVFVFALLMSLVGGKLVPAFTESWLAQSGHVGARPVPRLPVAAAIALVAAMGLQATGLDLPTGGLPVITAALLLWHMRGWRSSTILSEPLLVALHLGYLWLPLGLGLAGIARLAPLPISDTDALHMLTVGAMGGLVFAIAGRAAARRVAGGLRAGPGFASGFALIWLATCVRAALPENLTLSGALWCLGWLVFTLRLLPALFGPVDRPVLSGRRSQTPLKAPES</sequence>
<dbReference type="RefSeq" id="WP_068343888.1">
    <property type="nucleotide sequence ID" value="NZ_LQBQ01000001.1"/>
</dbReference>
<feature type="transmembrane region" description="Helical" evidence="1">
    <location>
        <begin position="218"/>
        <end position="236"/>
    </location>
</feature>
<feature type="transmembrane region" description="Helical" evidence="1">
    <location>
        <begin position="27"/>
        <end position="44"/>
    </location>
</feature>
<reference evidence="3" key="1">
    <citation type="submission" date="2015-12" db="EMBL/GenBank/DDBJ databases">
        <authorList>
            <person name="Zhang G."/>
            <person name="Stingl U."/>
        </authorList>
    </citation>
    <scope>NUCLEOTIDE SEQUENCE [LARGE SCALE GENOMIC DNA]</scope>
    <source>
        <strain evidence="3">ZGT118</strain>
    </source>
</reference>
<evidence type="ECO:0000313" key="2">
    <source>
        <dbReference type="EMBL" id="KUJ85723.1"/>
    </source>
</evidence>
<dbReference type="AlphaFoldDB" id="A0A117KH42"/>
<dbReference type="OrthoDB" id="5146486at2"/>
<keyword evidence="1" id="KW-0812">Transmembrane</keyword>
<feature type="transmembrane region" description="Helical" evidence="1">
    <location>
        <begin position="176"/>
        <end position="197"/>
    </location>
</feature>
<evidence type="ECO:0008006" key="4">
    <source>
        <dbReference type="Google" id="ProtNLM"/>
    </source>
</evidence>
<name>A0A117KH42_9RHOB</name>
<comment type="caution">
    <text evidence="2">The sequence shown here is derived from an EMBL/GenBank/DDBJ whole genome shotgun (WGS) entry which is preliminary data.</text>
</comment>
<dbReference type="STRING" id="1685379.AVO45_01675"/>
<keyword evidence="1" id="KW-1133">Transmembrane helix</keyword>
<feature type="transmembrane region" description="Helical" evidence="1">
    <location>
        <begin position="336"/>
        <end position="354"/>
    </location>
</feature>
<evidence type="ECO:0000256" key="1">
    <source>
        <dbReference type="SAM" id="Phobius"/>
    </source>
</evidence>
<feature type="transmembrane region" description="Helical" evidence="1">
    <location>
        <begin position="87"/>
        <end position="106"/>
    </location>
</feature>
<keyword evidence="1" id="KW-0472">Membrane</keyword>
<dbReference type="InterPro" id="IPR010266">
    <property type="entry name" value="NnrS"/>
</dbReference>
<feature type="transmembrane region" description="Helical" evidence="1">
    <location>
        <begin position="112"/>
        <end position="133"/>
    </location>
</feature>
<accession>A0A117KH42</accession>
<organism evidence="2 3">
    <name type="scientific">Ruegeria marisrubri</name>
    <dbReference type="NCBI Taxonomy" id="1685379"/>
    <lineage>
        <taxon>Bacteria</taxon>
        <taxon>Pseudomonadati</taxon>
        <taxon>Pseudomonadota</taxon>
        <taxon>Alphaproteobacteria</taxon>
        <taxon>Rhodobacterales</taxon>
        <taxon>Roseobacteraceae</taxon>
        <taxon>Ruegeria</taxon>
    </lineage>
</organism>
<feature type="transmembrane region" description="Helical" evidence="1">
    <location>
        <begin position="145"/>
        <end position="164"/>
    </location>
</feature>
<feature type="transmembrane region" description="Helical" evidence="1">
    <location>
        <begin position="242"/>
        <end position="259"/>
    </location>
</feature>
<protein>
    <recommendedName>
        <fullName evidence="4">Short-chain dehydrogenase</fullName>
    </recommendedName>
</protein>
<feature type="transmembrane region" description="Helical" evidence="1">
    <location>
        <begin position="360"/>
        <end position="384"/>
    </location>
</feature>
<proteinExistence type="predicted"/>
<evidence type="ECO:0000313" key="3">
    <source>
        <dbReference type="Proteomes" id="UP000053791"/>
    </source>
</evidence>
<dbReference type="Proteomes" id="UP000053791">
    <property type="component" value="Unassembled WGS sequence"/>
</dbReference>
<feature type="transmembrane region" description="Helical" evidence="1">
    <location>
        <begin position="271"/>
        <end position="290"/>
    </location>
</feature>
<gene>
    <name evidence="2" type="ORF">AVO45_01675</name>
</gene>
<dbReference type="Pfam" id="PF05940">
    <property type="entry name" value="NnrS"/>
    <property type="match status" value="1"/>
</dbReference>
<keyword evidence="3" id="KW-1185">Reference proteome</keyword>
<dbReference type="EMBL" id="LQBQ01000001">
    <property type="protein sequence ID" value="KUJ85723.1"/>
    <property type="molecule type" value="Genomic_DNA"/>
</dbReference>